<feature type="binding site" evidence="10">
    <location>
        <begin position="133"/>
        <end position="136"/>
    </location>
    <ligand>
        <name>GTP</name>
        <dbReference type="ChEBI" id="CHEBI:37565"/>
    </ligand>
</feature>
<dbReference type="GO" id="GO:0003924">
    <property type="term" value="F:GTPase activity"/>
    <property type="evidence" value="ECO:0007669"/>
    <property type="project" value="UniProtKB-UniRule"/>
</dbReference>
<dbReference type="Gene3D" id="1.10.40.50">
    <property type="entry name" value="Probable gtpase engc, domain 3"/>
    <property type="match status" value="1"/>
</dbReference>
<evidence type="ECO:0000256" key="8">
    <source>
        <dbReference type="ARBA" id="ARBA00022884"/>
    </source>
</evidence>
<dbReference type="Pfam" id="PF03193">
    <property type="entry name" value="RsgA_GTPase"/>
    <property type="match status" value="1"/>
</dbReference>
<dbReference type="Gene3D" id="3.40.50.300">
    <property type="entry name" value="P-loop containing nucleotide triphosphate hydrolases"/>
    <property type="match status" value="1"/>
</dbReference>
<dbReference type="PROSITE" id="PS50936">
    <property type="entry name" value="ENGC_GTPASE"/>
    <property type="match status" value="1"/>
</dbReference>
<dbReference type="InterPro" id="IPR004881">
    <property type="entry name" value="Ribosome_biogen_GTPase_RsgA"/>
</dbReference>
<keyword evidence="4 10" id="KW-0699">rRNA-binding</keyword>
<protein>
    <recommendedName>
        <fullName evidence="10">Small ribosomal subunit biogenesis GTPase RsgA</fullName>
        <ecNumber evidence="10">3.6.1.-</ecNumber>
    </recommendedName>
</protein>
<evidence type="ECO:0000256" key="6">
    <source>
        <dbReference type="ARBA" id="ARBA00022801"/>
    </source>
</evidence>
<keyword evidence="3 10" id="KW-0479">Metal-binding</keyword>
<keyword evidence="6 10" id="KW-0378">Hydrolase</keyword>
<dbReference type="GO" id="GO:0019843">
    <property type="term" value="F:rRNA binding"/>
    <property type="evidence" value="ECO:0007669"/>
    <property type="project" value="UniProtKB-KW"/>
</dbReference>
<name>A0A127PFQ2_9BURK</name>
<feature type="binding site" evidence="10">
    <location>
        <begin position="187"/>
        <end position="195"/>
    </location>
    <ligand>
        <name>GTP</name>
        <dbReference type="ChEBI" id="CHEBI:37565"/>
    </ligand>
</feature>
<evidence type="ECO:0000256" key="9">
    <source>
        <dbReference type="ARBA" id="ARBA00023134"/>
    </source>
</evidence>
<evidence type="ECO:0000256" key="3">
    <source>
        <dbReference type="ARBA" id="ARBA00022723"/>
    </source>
</evidence>
<evidence type="ECO:0000256" key="10">
    <source>
        <dbReference type="HAMAP-Rule" id="MF_01820"/>
    </source>
</evidence>
<feature type="binding site" evidence="10">
    <location>
        <position position="288"/>
    </location>
    <ligand>
        <name>Zn(2+)</name>
        <dbReference type="ChEBI" id="CHEBI:29105"/>
    </ligand>
</feature>
<dbReference type="Gene3D" id="2.40.50.140">
    <property type="entry name" value="Nucleic acid-binding proteins"/>
    <property type="match status" value="1"/>
</dbReference>
<keyword evidence="2 10" id="KW-0690">Ribosome biogenesis</keyword>
<gene>
    <name evidence="10 13" type="primary">rsgA</name>
    <name evidence="13" type="ORF">CFter6_4003</name>
</gene>
<dbReference type="SUPFAM" id="SSF52540">
    <property type="entry name" value="P-loop containing nucleoside triphosphate hydrolases"/>
    <property type="match status" value="1"/>
</dbReference>
<evidence type="ECO:0000256" key="7">
    <source>
        <dbReference type="ARBA" id="ARBA00022833"/>
    </source>
</evidence>
<keyword evidence="8 10" id="KW-0694">RNA-binding</keyword>
<dbReference type="PATRIC" id="fig|158899.10.peg.3971"/>
<dbReference type="RefSeq" id="WP_061541147.1">
    <property type="nucleotide sequence ID" value="NZ_CP013232.1"/>
</dbReference>
<accession>A0A127PFQ2</accession>
<proteinExistence type="inferred from homology"/>
<comment type="similarity">
    <text evidence="10">Belongs to the TRAFAC class YlqF/YawG GTPase family. RsgA subfamily.</text>
</comment>
<keyword evidence="7 10" id="KW-0862">Zinc</keyword>
<evidence type="ECO:0000256" key="5">
    <source>
        <dbReference type="ARBA" id="ARBA00022741"/>
    </source>
</evidence>
<dbReference type="InterPro" id="IPR030378">
    <property type="entry name" value="G_CP_dom"/>
</dbReference>
<dbReference type="PANTHER" id="PTHR32120:SF11">
    <property type="entry name" value="SMALL RIBOSOMAL SUBUNIT BIOGENESIS GTPASE RSGA 1, MITOCHONDRIAL-RELATED"/>
    <property type="match status" value="1"/>
</dbReference>
<dbReference type="OrthoDB" id="9809485at2"/>
<dbReference type="CDD" id="cd04466">
    <property type="entry name" value="S1_YloQ_GTPase"/>
    <property type="match status" value="1"/>
</dbReference>
<comment type="subcellular location">
    <subcellularLocation>
        <location evidence="10">Cytoplasm</location>
    </subcellularLocation>
</comment>
<dbReference type="CDD" id="cd01854">
    <property type="entry name" value="YjeQ_EngC"/>
    <property type="match status" value="1"/>
</dbReference>
<evidence type="ECO:0000256" key="4">
    <source>
        <dbReference type="ARBA" id="ARBA00022730"/>
    </source>
</evidence>
<evidence type="ECO:0000259" key="11">
    <source>
        <dbReference type="PROSITE" id="PS50936"/>
    </source>
</evidence>
<dbReference type="InterPro" id="IPR027417">
    <property type="entry name" value="P-loop_NTPase"/>
</dbReference>
<dbReference type="GO" id="GO:0046872">
    <property type="term" value="F:metal ion binding"/>
    <property type="evidence" value="ECO:0007669"/>
    <property type="project" value="UniProtKB-KW"/>
</dbReference>
<evidence type="ECO:0000256" key="2">
    <source>
        <dbReference type="ARBA" id="ARBA00022517"/>
    </source>
</evidence>
<dbReference type="PANTHER" id="PTHR32120">
    <property type="entry name" value="SMALL RIBOSOMAL SUBUNIT BIOGENESIS GTPASE RSGA"/>
    <property type="match status" value="1"/>
</dbReference>
<dbReference type="EC" id="3.6.1.-" evidence="10"/>
<feature type="domain" description="CP-type G" evidence="12">
    <location>
        <begin position="85"/>
        <end position="257"/>
    </location>
</feature>
<dbReference type="PROSITE" id="PS51721">
    <property type="entry name" value="G_CP"/>
    <property type="match status" value="1"/>
</dbReference>
<evidence type="ECO:0000313" key="13">
    <source>
        <dbReference type="EMBL" id="AMO96618.1"/>
    </source>
</evidence>
<dbReference type="GO" id="GO:0005525">
    <property type="term" value="F:GTP binding"/>
    <property type="evidence" value="ECO:0007669"/>
    <property type="project" value="UniProtKB-UniRule"/>
</dbReference>
<feature type="binding site" evidence="10">
    <location>
        <position position="286"/>
    </location>
    <ligand>
        <name>Zn(2+)</name>
        <dbReference type="ChEBI" id="CHEBI:29105"/>
    </ligand>
</feature>
<evidence type="ECO:0000259" key="12">
    <source>
        <dbReference type="PROSITE" id="PS51721"/>
    </source>
</evidence>
<feature type="binding site" evidence="10">
    <location>
        <position position="294"/>
    </location>
    <ligand>
        <name>Zn(2+)</name>
        <dbReference type="ChEBI" id="CHEBI:29105"/>
    </ligand>
</feature>
<feature type="domain" description="EngC GTPase" evidence="11">
    <location>
        <begin position="94"/>
        <end position="255"/>
    </location>
</feature>
<dbReference type="GO" id="GO:0005737">
    <property type="term" value="C:cytoplasm"/>
    <property type="evidence" value="ECO:0007669"/>
    <property type="project" value="UniProtKB-SubCell"/>
</dbReference>
<evidence type="ECO:0000256" key="1">
    <source>
        <dbReference type="ARBA" id="ARBA00022490"/>
    </source>
</evidence>
<dbReference type="InterPro" id="IPR010914">
    <property type="entry name" value="RsgA_GTPase_dom"/>
</dbReference>
<dbReference type="GO" id="GO:0042274">
    <property type="term" value="P:ribosomal small subunit biogenesis"/>
    <property type="evidence" value="ECO:0007669"/>
    <property type="project" value="UniProtKB-UniRule"/>
</dbReference>
<keyword evidence="9 10" id="KW-0342">GTP-binding</keyword>
<evidence type="ECO:0000313" key="14">
    <source>
        <dbReference type="Proteomes" id="UP000072421"/>
    </source>
</evidence>
<dbReference type="InterPro" id="IPR031944">
    <property type="entry name" value="RsgA_N"/>
</dbReference>
<dbReference type="HAMAP" id="MF_01820">
    <property type="entry name" value="GTPase_RsgA"/>
    <property type="match status" value="1"/>
</dbReference>
<organism evidence="13">
    <name type="scientific">Collimonas fungivorans</name>
    <dbReference type="NCBI Taxonomy" id="158899"/>
    <lineage>
        <taxon>Bacteria</taxon>
        <taxon>Pseudomonadati</taxon>
        <taxon>Pseudomonadota</taxon>
        <taxon>Betaproteobacteria</taxon>
        <taxon>Burkholderiales</taxon>
        <taxon>Oxalobacteraceae</taxon>
        <taxon>Collimonas</taxon>
    </lineage>
</organism>
<sequence>MAEHNRQDAKQPGNQAGSGLVIAAHGRHYLVQGTIEGKSLKLQCVTRGKKSDVAVGDRVQLKLTSPNQGVIEAIDERRSLLYRSDQYKSKLLAANVTQLFIVVATEPGFADDLISRALVAAEAAGVTAHIVLNKTDIVEALEKTRQRLQMYAALGYPVHEVSARAFPEQTCATLAPLLAGQSTILIGQSGMGKSSLINLIVPDADIAVREISAALDTGKHTTTFTRLYEIEIDADSTDTSLDGHPANIIDSPGFQEFGLYQLSEGMLERAFVEFSPYLGKCKFYNCHHLIEPSCAVLEAVKENKIAPMRHQLYVQLLHESSQKLY</sequence>
<dbReference type="NCBIfam" id="TIGR00157">
    <property type="entry name" value="ribosome small subunit-dependent GTPase A"/>
    <property type="match status" value="1"/>
</dbReference>
<dbReference type="EMBL" id="CP013232">
    <property type="protein sequence ID" value="AMO96618.1"/>
    <property type="molecule type" value="Genomic_DNA"/>
</dbReference>
<dbReference type="AlphaFoldDB" id="A0A127PFQ2"/>
<comment type="subunit">
    <text evidence="10">Monomer. Associates with 30S ribosomal subunit, binds 16S rRNA.</text>
</comment>
<dbReference type="Proteomes" id="UP000072421">
    <property type="component" value="Chromosome"/>
</dbReference>
<dbReference type="SUPFAM" id="SSF50249">
    <property type="entry name" value="Nucleic acid-binding proteins"/>
    <property type="match status" value="1"/>
</dbReference>
<keyword evidence="1 10" id="KW-0963">Cytoplasm</keyword>
<keyword evidence="5 10" id="KW-0547">Nucleotide-binding</keyword>
<dbReference type="InterPro" id="IPR012340">
    <property type="entry name" value="NA-bd_OB-fold"/>
</dbReference>
<feature type="binding site" evidence="10">
    <location>
        <position position="281"/>
    </location>
    <ligand>
        <name>Zn(2+)</name>
        <dbReference type="ChEBI" id="CHEBI:29105"/>
    </ligand>
</feature>
<comment type="cofactor">
    <cofactor evidence="10">
        <name>Zn(2+)</name>
        <dbReference type="ChEBI" id="CHEBI:29105"/>
    </cofactor>
    <text evidence="10">Binds 1 zinc ion per subunit.</text>
</comment>
<reference evidence="13 14" key="1">
    <citation type="submission" date="2015-11" db="EMBL/GenBank/DDBJ databases">
        <title>Exploring the genomic traits of fungus-feeding bacterial genus Collimonas.</title>
        <authorList>
            <person name="Song C."/>
            <person name="Schmidt R."/>
            <person name="de Jager V."/>
            <person name="Krzyzanowska D."/>
            <person name="Jongedijk E."/>
            <person name="Cankar K."/>
            <person name="Beekwilder J."/>
            <person name="van Veen A."/>
            <person name="de Boer W."/>
            <person name="van Veen J.A."/>
            <person name="Garbeva P."/>
        </authorList>
    </citation>
    <scope>NUCLEOTIDE SEQUENCE [LARGE SCALE GENOMIC DNA]</scope>
    <source>
        <strain evidence="13 14">Ter6</strain>
    </source>
</reference>
<comment type="function">
    <text evidence="10">One of several proteins that assist in the late maturation steps of the functional core of the 30S ribosomal subunit. Helps release RbfA from mature subunits. May play a role in the assembly of ribosomal proteins into the subunit. Circularly permuted GTPase that catalyzes slow GTP hydrolysis, GTPase activity is stimulated by the 30S ribosomal subunit.</text>
</comment>